<comment type="subcellular location">
    <subcellularLocation>
        <location evidence="1">Membrane</location>
        <topology evidence="1">Multi-pass membrane protein</topology>
    </subcellularLocation>
</comment>
<evidence type="ECO:0000256" key="10">
    <source>
        <dbReference type="ARBA" id="ARBA00023136"/>
    </source>
</evidence>
<dbReference type="InterPro" id="IPR005821">
    <property type="entry name" value="Ion_trans_dom"/>
</dbReference>
<accession>A0AAD3E3U7</accession>
<dbReference type="GO" id="GO:0008076">
    <property type="term" value="C:voltage-gated potassium channel complex"/>
    <property type="evidence" value="ECO:0007669"/>
    <property type="project" value="InterPro"/>
</dbReference>
<evidence type="ECO:0000256" key="7">
    <source>
        <dbReference type="ARBA" id="ARBA00022958"/>
    </source>
</evidence>
<keyword evidence="10 13" id="KW-0472">Membrane</keyword>
<feature type="compositionally biased region" description="Low complexity" evidence="12">
    <location>
        <begin position="573"/>
        <end position="585"/>
    </location>
</feature>
<feature type="transmembrane region" description="Helical" evidence="13">
    <location>
        <begin position="150"/>
        <end position="183"/>
    </location>
</feature>
<evidence type="ECO:0000256" key="2">
    <source>
        <dbReference type="ARBA" id="ARBA00022448"/>
    </source>
</evidence>
<proteinExistence type="predicted"/>
<comment type="caution">
    <text evidence="15">The sequence shown here is derived from an EMBL/GenBank/DDBJ whole genome shotgun (WGS) entry which is preliminary data.</text>
</comment>
<dbReference type="PANTHER" id="PTHR11537:SF254">
    <property type="entry name" value="POTASSIUM VOLTAGE-GATED CHANNEL PROTEIN SHAB"/>
    <property type="match status" value="1"/>
</dbReference>
<dbReference type="Gene3D" id="1.10.287.70">
    <property type="match status" value="1"/>
</dbReference>
<feature type="region of interest" description="Disordered" evidence="12">
    <location>
        <begin position="492"/>
        <end position="664"/>
    </location>
</feature>
<dbReference type="Pfam" id="PF00520">
    <property type="entry name" value="Ion_trans"/>
    <property type="match status" value="1"/>
</dbReference>
<name>A0AAD3E3U7_9CHLO</name>
<feature type="non-terminal residue" evidence="15">
    <location>
        <position position="664"/>
    </location>
</feature>
<dbReference type="GO" id="GO:0005249">
    <property type="term" value="F:voltage-gated potassium channel activity"/>
    <property type="evidence" value="ECO:0007669"/>
    <property type="project" value="InterPro"/>
</dbReference>
<evidence type="ECO:0000256" key="5">
    <source>
        <dbReference type="ARBA" id="ARBA00022826"/>
    </source>
</evidence>
<evidence type="ECO:0000256" key="1">
    <source>
        <dbReference type="ARBA" id="ARBA00004141"/>
    </source>
</evidence>
<gene>
    <name evidence="15" type="ORF">Agub_g14336</name>
</gene>
<protein>
    <recommendedName>
        <fullName evidence="14">Ion transport domain-containing protein</fullName>
    </recommendedName>
</protein>
<feature type="transmembrane region" description="Helical" evidence="13">
    <location>
        <begin position="241"/>
        <end position="267"/>
    </location>
</feature>
<evidence type="ECO:0000256" key="8">
    <source>
        <dbReference type="ARBA" id="ARBA00022989"/>
    </source>
</evidence>
<organism evidence="15 16">
    <name type="scientific">Astrephomene gubernaculifera</name>
    <dbReference type="NCBI Taxonomy" id="47775"/>
    <lineage>
        <taxon>Eukaryota</taxon>
        <taxon>Viridiplantae</taxon>
        <taxon>Chlorophyta</taxon>
        <taxon>core chlorophytes</taxon>
        <taxon>Chlorophyceae</taxon>
        <taxon>CS clade</taxon>
        <taxon>Chlamydomonadales</taxon>
        <taxon>Astrephomenaceae</taxon>
        <taxon>Astrephomene</taxon>
    </lineage>
</organism>
<feature type="non-terminal residue" evidence="15">
    <location>
        <position position="1"/>
    </location>
</feature>
<keyword evidence="6" id="KW-0851">Voltage-gated channel</keyword>
<evidence type="ECO:0000313" key="15">
    <source>
        <dbReference type="EMBL" id="GFR51863.1"/>
    </source>
</evidence>
<evidence type="ECO:0000256" key="11">
    <source>
        <dbReference type="ARBA" id="ARBA00023303"/>
    </source>
</evidence>
<evidence type="ECO:0000256" key="12">
    <source>
        <dbReference type="SAM" id="MobiDB-lite"/>
    </source>
</evidence>
<keyword evidence="2" id="KW-0813">Transport</keyword>
<evidence type="ECO:0000256" key="6">
    <source>
        <dbReference type="ARBA" id="ARBA00022882"/>
    </source>
</evidence>
<feature type="compositionally biased region" description="Low complexity" evidence="12">
    <location>
        <begin position="599"/>
        <end position="637"/>
    </location>
</feature>
<dbReference type="PRINTS" id="PR00169">
    <property type="entry name" value="KCHANNEL"/>
</dbReference>
<dbReference type="EMBL" id="BMAR01000055">
    <property type="protein sequence ID" value="GFR51863.1"/>
    <property type="molecule type" value="Genomic_DNA"/>
</dbReference>
<evidence type="ECO:0000256" key="9">
    <source>
        <dbReference type="ARBA" id="ARBA00023065"/>
    </source>
</evidence>
<keyword evidence="4 13" id="KW-0812">Transmembrane</keyword>
<evidence type="ECO:0000313" key="16">
    <source>
        <dbReference type="Proteomes" id="UP001054857"/>
    </source>
</evidence>
<keyword evidence="16" id="KW-1185">Reference proteome</keyword>
<dbReference type="GO" id="GO:0001508">
    <property type="term" value="P:action potential"/>
    <property type="evidence" value="ECO:0007669"/>
    <property type="project" value="TreeGrafter"/>
</dbReference>
<sequence length="664" mass="70229">LAHWRPILSHMRQAVWTAMSDPESSRTAFAISLLIMCSILLSTLAFCLDTVPAYSRERHPAASRVFRVVEAVTVQVFAADYLVRLLTCPRRLPFLVSPLNVVDLVSVAPWYIQTGLQDSGMEGTTVFRVLRLLRVFRVLKLGARYRKLMVVWAALSQSLDVLVLMAFLVAIIVVGAASLAYWAERGTYDESAQAWVRYVGPEGEAVVSPFESIPAGFWWAMVSLMTVGYGDVVPLTLGGRLVGMATMLCGLLAIALPVAVMGTNFSAEWAAYSRKNRAKRRQQQQRRQAAATSSAASLLLLGLSGTGSGGSNSGGGGGSSAASTSGGAAAGYSFAKALAAAAAARRAGLLNRTSNISSNVSGGSGGYGGGSDDRSVRSGFGLGSGFSGGLVGGNTHTARFAALLAVGGGVLPPSSAAGAVAAAAAAGTSPRVEELGEVLAAHCLTVADVQEMMQESLTKLTTLRSEWREASELRHAELAAVLARYAAAAAVQQQREQEEREQERREQQQQGRHGGGHGHGHHGEEGRGRSWLGRLVTRGRREGSSSSSSSSSTDSEEGKGGRKDGSRRRRRSSSSSSSGDSNNGGQHQHQSWLERLVSRRQGSSSSSSSSSSGRSSGGEANRRQQPQRGQGQQEEPQFWLGQFVSKRQREAPAAAAAQPPQQQE</sequence>
<evidence type="ECO:0000256" key="3">
    <source>
        <dbReference type="ARBA" id="ARBA00022538"/>
    </source>
</evidence>
<keyword evidence="11" id="KW-0407">Ion channel</keyword>
<keyword evidence="7" id="KW-0630">Potassium</keyword>
<dbReference type="Gene3D" id="1.20.120.350">
    <property type="entry name" value="Voltage-gated potassium channels. Chain C"/>
    <property type="match status" value="1"/>
</dbReference>
<keyword evidence="5" id="KW-0631">Potassium channel</keyword>
<dbReference type="InterPro" id="IPR027359">
    <property type="entry name" value="Volt_channel_dom_sf"/>
</dbReference>
<dbReference type="InterPro" id="IPR028325">
    <property type="entry name" value="VG_K_chnl"/>
</dbReference>
<keyword evidence="8 13" id="KW-1133">Transmembrane helix</keyword>
<evidence type="ECO:0000256" key="13">
    <source>
        <dbReference type="SAM" id="Phobius"/>
    </source>
</evidence>
<reference evidence="15 16" key="1">
    <citation type="journal article" date="2021" name="Sci. Rep.">
        <title>Genome sequencing of the multicellular alga Astrephomene provides insights into convergent evolution of germ-soma differentiation.</title>
        <authorList>
            <person name="Yamashita S."/>
            <person name="Yamamoto K."/>
            <person name="Matsuzaki R."/>
            <person name="Suzuki S."/>
            <person name="Yamaguchi H."/>
            <person name="Hirooka S."/>
            <person name="Minakuchi Y."/>
            <person name="Miyagishima S."/>
            <person name="Kawachi M."/>
            <person name="Toyoda A."/>
            <person name="Nozaki H."/>
        </authorList>
    </citation>
    <scope>NUCLEOTIDE SEQUENCE [LARGE SCALE GENOMIC DNA]</scope>
    <source>
        <strain evidence="15 16">NIES-4017</strain>
    </source>
</reference>
<feature type="transmembrane region" description="Helical" evidence="13">
    <location>
        <begin position="28"/>
        <end position="48"/>
    </location>
</feature>
<feature type="compositionally biased region" description="Low complexity" evidence="12">
    <location>
        <begin position="651"/>
        <end position="664"/>
    </location>
</feature>
<feature type="domain" description="Ion transport" evidence="14">
    <location>
        <begin position="30"/>
        <end position="267"/>
    </location>
</feature>
<evidence type="ECO:0000259" key="14">
    <source>
        <dbReference type="Pfam" id="PF00520"/>
    </source>
</evidence>
<dbReference type="AlphaFoldDB" id="A0AAD3E3U7"/>
<evidence type="ECO:0000256" key="4">
    <source>
        <dbReference type="ARBA" id="ARBA00022692"/>
    </source>
</evidence>
<feature type="compositionally biased region" description="Basic and acidic residues" evidence="12">
    <location>
        <begin position="495"/>
        <end position="507"/>
    </location>
</feature>
<keyword evidence="3" id="KW-0633">Potassium transport</keyword>
<dbReference type="FunFam" id="1.20.120.350:FF:000091">
    <property type="entry name" value="Predicted protein"/>
    <property type="match status" value="1"/>
</dbReference>
<dbReference type="SUPFAM" id="SSF81324">
    <property type="entry name" value="Voltage-gated potassium channels"/>
    <property type="match status" value="1"/>
</dbReference>
<dbReference type="PANTHER" id="PTHR11537">
    <property type="entry name" value="VOLTAGE-GATED POTASSIUM CHANNEL"/>
    <property type="match status" value="1"/>
</dbReference>
<dbReference type="Proteomes" id="UP001054857">
    <property type="component" value="Unassembled WGS sequence"/>
</dbReference>
<keyword evidence="9" id="KW-0406">Ion transport</keyword>